<keyword evidence="2" id="KW-1133">Transmembrane helix</keyword>
<evidence type="ECO:0000256" key="2">
    <source>
        <dbReference type="SAM" id="Phobius"/>
    </source>
</evidence>
<dbReference type="AlphaFoldDB" id="Q20EY6"/>
<sequence>MSTRFTKIRLKTKREFQKKYQFLRQKFATSLVYLFLGFLIGNLFGTLIDFFRLILWDGFIIVTIILLFEVISFFRYGFNFQSDQLSVSNFFGITPEGSPKGATGQKKRTTSTSLDVEGERYPLQTLPGSQPKQVLVGAFFVFFIKSINYLKLGILLGFFIDAFKVGS</sequence>
<feature type="transmembrane region" description="Helical" evidence="2">
    <location>
        <begin position="27"/>
        <end position="48"/>
    </location>
</feature>
<evidence type="ECO:0000313" key="3">
    <source>
        <dbReference type="EMBL" id="ABB81927.1"/>
    </source>
</evidence>
<keyword evidence="2" id="KW-0472">Membrane</keyword>
<keyword evidence="3" id="KW-0934">Plastid</keyword>
<keyword evidence="3" id="KW-0150">Chloroplast</keyword>
<gene>
    <name evidence="3" type="primary">ycf20</name>
</gene>
<dbReference type="RefSeq" id="YP_635859.1">
    <property type="nucleotide sequence ID" value="NC_008099.1"/>
</dbReference>
<comment type="similarity">
    <text evidence="1">Belongs to the ycf20 family.</text>
</comment>
<dbReference type="EMBL" id="DQ291132">
    <property type="protein sequence ID" value="ABB81927.1"/>
    <property type="molecule type" value="Genomic_DNA"/>
</dbReference>
<evidence type="ECO:0000256" key="1">
    <source>
        <dbReference type="ARBA" id="ARBA00009846"/>
    </source>
</evidence>
<dbReference type="InterPro" id="IPR007572">
    <property type="entry name" value="Uncharacterised_Ycf20"/>
</dbReference>
<organism evidence="3">
    <name type="scientific">Oltmannsiellopsis viridis</name>
    <name type="common">Marine flagellate</name>
    <name type="synonym">Oltmannsiella viridis</name>
    <dbReference type="NCBI Taxonomy" id="51324"/>
    <lineage>
        <taxon>Eukaryota</taxon>
        <taxon>Viridiplantae</taxon>
        <taxon>Chlorophyta</taxon>
        <taxon>core chlorophytes</taxon>
        <taxon>Ulvophyceae</taxon>
        <taxon>OUU clade</taxon>
        <taxon>Oltmannsiellopsidales</taxon>
        <taxon>Oltmannsiellopsidaceae</taxon>
        <taxon>Oltmannsiellopsis</taxon>
    </lineage>
</organism>
<feature type="transmembrane region" description="Helical" evidence="2">
    <location>
        <begin position="134"/>
        <end position="160"/>
    </location>
</feature>
<dbReference type="GeneID" id="4100097"/>
<reference evidence="3" key="2">
    <citation type="journal article" date="2006" name="BMC Biol.">
        <title>The complete chloroplast DNA sequence of the green alga Oltmannsiellopsis viridis reveals a distinctive quadripartite architecture in the chloroplast genome of early diverging ulvophytes.</title>
        <authorList>
            <person name="Pombert J.F."/>
            <person name="Lemieux C."/>
            <person name="Turmel M."/>
        </authorList>
    </citation>
    <scope>NUCLEOTIDE SEQUENCE</scope>
</reference>
<name>Q20EY6_OLTVI</name>
<reference evidence="3" key="1">
    <citation type="submission" date="2005-11" db="EMBL/GenBank/DDBJ databases">
        <authorList>
            <person name="Pombert J.-F."/>
            <person name="Lemieux C."/>
            <person name="Turmel M."/>
        </authorList>
    </citation>
    <scope>NUCLEOTIDE SEQUENCE</scope>
</reference>
<dbReference type="Pfam" id="PF04483">
    <property type="entry name" value="DUF565"/>
    <property type="match status" value="1"/>
</dbReference>
<accession>Q20EY6</accession>
<feature type="transmembrane region" description="Helical" evidence="2">
    <location>
        <begin position="54"/>
        <end position="74"/>
    </location>
</feature>
<keyword evidence="2" id="KW-0812">Transmembrane</keyword>
<geneLocation type="chloroplast" evidence="3"/>
<protein>
    <submittedName>
        <fullName evidence="3">Hypothetical chloroplast RF20</fullName>
    </submittedName>
</protein>
<proteinExistence type="inferred from homology"/>